<dbReference type="GO" id="GO:0000166">
    <property type="term" value="F:nucleotide binding"/>
    <property type="evidence" value="ECO:0007669"/>
    <property type="project" value="InterPro"/>
</dbReference>
<protein>
    <submittedName>
        <fullName evidence="2">Zinc-binding dehydrogenase</fullName>
    </submittedName>
</protein>
<dbReference type="SMART" id="SM00829">
    <property type="entry name" value="PKS_ER"/>
    <property type="match status" value="1"/>
</dbReference>
<dbReference type="Gene3D" id="3.30.360.10">
    <property type="entry name" value="Dihydrodipicolinate Reductase, domain 2"/>
    <property type="match status" value="1"/>
</dbReference>
<sequence length="701" mass="76964">MKQLTQNLRTGETALQEVPAPLVRKGCVLIRIHKSLISSGTERMLVKFSQANLLEKARQQPEKVKLAVSKIKSDGLVPAIRTIYNKLDQLIPLGYSNVGTIIAIGEGIQDLKVGDRVISNGPHAEIVCVSRNLVAKVPDHVPDEDAVFTVIASVALQGIRLLSPAIGETVVVTGLGLTGLLTAEILRLNGCRVIGIDPDEQKRAIASKDIITLNPDMTDAEKFVAELTNGMGADGVIITASSRSDSIISQAAHISRKRGKIVLIGVTGLHLNRADFYEKELTFQVSCSYGPGRNDHNYEQKGIDYPLPFARWTENRNFQAILELLSSGSLNVRPLISEIIPLADFKRAYKNISSSKSVAIILDYPKVVSNRSVTRFSDKILAGRKGVTGIIGAGNFTRTTMLPLLKGTELKYIASTDGFSAAELARRYNIPFATSDFQEILNDKEIDLVMITTQHQQHAAMVLESLLAGKHVFVEKPLAIFQAELDEITNVWQKLEPGPVSLTVGYNRRFSPHARKMKLLLKDSLMNVVITVNAGFIPAESWVHDRARGGGRIIGEACHFVDFFIFITGSRIEAVCMNSAGNACETADNASMLLKCENGSTGVINYFSNGNNAYAKERIEVYSLGRTLILDNFRTLTGYGFSPFTKLKTQQDKGHKQQFGRLLEMVKNGGAPLIPFEEIIHTSRVTFAALESLKTFSWVKI</sequence>
<dbReference type="CDD" id="cd08255">
    <property type="entry name" value="2-desacetyl-2-hydroxyethyl_bacteriochlorophyllide_like"/>
    <property type="match status" value="1"/>
</dbReference>
<dbReference type="Gene3D" id="3.90.180.10">
    <property type="entry name" value="Medium-chain alcohol dehydrogenases, catalytic domain"/>
    <property type="match status" value="2"/>
</dbReference>
<dbReference type="SUPFAM" id="SSF51735">
    <property type="entry name" value="NAD(P)-binding Rossmann-fold domains"/>
    <property type="match status" value="2"/>
</dbReference>
<evidence type="ECO:0000313" key="2">
    <source>
        <dbReference type="EMBL" id="KAA6440204.1"/>
    </source>
</evidence>
<keyword evidence="3" id="KW-1185">Reference proteome</keyword>
<dbReference type="InterPro" id="IPR011032">
    <property type="entry name" value="GroES-like_sf"/>
</dbReference>
<dbReference type="InterPro" id="IPR013149">
    <property type="entry name" value="ADH-like_C"/>
</dbReference>
<dbReference type="InterPro" id="IPR020843">
    <property type="entry name" value="ER"/>
</dbReference>
<dbReference type="SUPFAM" id="SSF55347">
    <property type="entry name" value="Glyceraldehyde-3-phosphate dehydrogenase-like, C-terminal domain"/>
    <property type="match status" value="1"/>
</dbReference>
<dbReference type="InterPro" id="IPR051450">
    <property type="entry name" value="Gfo/Idh/MocA_Oxidoreductases"/>
</dbReference>
<dbReference type="Gene3D" id="3.40.50.720">
    <property type="entry name" value="NAD(P)-binding Rossmann-like Domain"/>
    <property type="match status" value="2"/>
</dbReference>
<name>A0A5M8QZP9_9BACT</name>
<dbReference type="Pfam" id="PF01408">
    <property type="entry name" value="GFO_IDH_MocA"/>
    <property type="match status" value="1"/>
</dbReference>
<dbReference type="Pfam" id="PF22725">
    <property type="entry name" value="GFO_IDH_MocA_C3"/>
    <property type="match status" value="1"/>
</dbReference>
<dbReference type="Pfam" id="PF00107">
    <property type="entry name" value="ADH_zinc_N"/>
    <property type="match status" value="1"/>
</dbReference>
<dbReference type="InterPro" id="IPR000683">
    <property type="entry name" value="Gfo/Idh/MocA-like_OxRdtase_N"/>
</dbReference>
<dbReference type="SUPFAM" id="SSF50129">
    <property type="entry name" value="GroES-like"/>
    <property type="match status" value="1"/>
</dbReference>
<dbReference type="InterPro" id="IPR036291">
    <property type="entry name" value="NAD(P)-bd_dom_sf"/>
</dbReference>
<evidence type="ECO:0000259" key="1">
    <source>
        <dbReference type="SMART" id="SM00829"/>
    </source>
</evidence>
<organism evidence="2 3">
    <name type="scientific">Dyadobacter flavalbus</name>
    <dbReference type="NCBI Taxonomy" id="2579942"/>
    <lineage>
        <taxon>Bacteria</taxon>
        <taxon>Pseudomonadati</taxon>
        <taxon>Bacteroidota</taxon>
        <taxon>Cytophagia</taxon>
        <taxon>Cytophagales</taxon>
        <taxon>Spirosomataceae</taxon>
        <taxon>Dyadobacter</taxon>
    </lineage>
</organism>
<dbReference type="InterPro" id="IPR055170">
    <property type="entry name" value="GFO_IDH_MocA-like_dom"/>
</dbReference>
<evidence type="ECO:0000313" key="3">
    <source>
        <dbReference type="Proteomes" id="UP000323994"/>
    </source>
</evidence>
<dbReference type="RefSeq" id="WP_139011228.1">
    <property type="nucleotide sequence ID" value="NZ_VBSN01000027.1"/>
</dbReference>
<feature type="domain" description="Enoyl reductase (ER)" evidence="1">
    <location>
        <begin position="59"/>
        <end position="361"/>
    </location>
</feature>
<dbReference type="PANTHER" id="PTHR43377">
    <property type="entry name" value="BILIVERDIN REDUCTASE A"/>
    <property type="match status" value="1"/>
</dbReference>
<comment type="caution">
    <text evidence="2">The sequence shown here is derived from an EMBL/GenBank/DDBJ whole genome shotgun (WGS) entry which is preliminary data.</text>
</comment>
<gene>
    <name evidence="2" type="ORF">FEM33_06260</name>
</gene>
<accession>A0A5M8QZP9</accession>
<reference evidence="2 3" key="1">
    <citation type="submission" date="2019-05" db="EMBL/GenBank/DDBJ databases">
        <authorList>
            <person name="Qu J.-H."/>
        </authorList>
    </citation>
    <scope>NUCLEOTIDE SEQUENCE [LARGE SCALE GENOMIC DNA]</scope>
    <source>
        <strain evidence="2 3">NS28</strain>
    </source>
</reference>
<dbReference type="Proteomes" id="UP000323994">
    <property type="component" value="Unassembled WGS sequence"/>
</dbReference>
<dbReference type="GO" id="GO:0016491">
    <property type="term" value="F:oxidoreductase activity"/>
    <property type="evidence" value="ECO:0007669"/>
    <property type="project" value="InterPro"/>
</dbReference>
<dbReference type="EMBL" id="VBSN01000027">
    <property type="protein sequence ID" value="KAA6440204.1"/>
    <property type="molecule type" value="Genomic_DNA"/>
</dbReference>
<dbReference type="AlphaFoldDB" id="A0A5M8QZP9"/>
<dbReference type="OrthoDB" id="9781031at2"/>
<dbReference type="PANTHER" id="PTHR43377:SF1">
    <property type="entry name" value="BILIVERDIN REDUCTASE A"/>
    <property type="match status" value="1"/>
</dbReference>
<proteinExistence type="predicted"/>